<dbReference type="Proteomes" id="UP000649617">
    <property type="component" value="Unassembled WGS sequence"/>
</dbReference>
<evidence type="ECO:0000256" key="1">
    <source>
        <dbReference type="ARBA" id="ARBA00008372"/>
    </source>
</evidence>
<dbReference type="InterPro" id="IPR006941">
    <property type="entry name" value="RNase_CAF1"/>
</dbReference>
<feature type="compositionally biased region" description="Polar residues" evidence="2">
    <location>
        <begin position="787"/>
        <end position="799"/>
    </location>
</feature>
<accession>A0A812VKN7</accession>
<dbReference type="GO" id="GO:0000175">
    <property type="term" value="F:3'-5'-RNA exonuclease activity"/>
    <property type="evidence" value="ECO:0007669"/>
    <property type="project" value="TreeGrafter"/>
</dbReference>
<protein>
    <submittedName>
        <fullName evidence="4">Parn protein</fullName>
    </submittedName>
</protein>
<sequence>MNVTKSNFLEVATEIERLLPDVDFVAIDEEMTGISLPGLQEFVGDAPSTRYAKMRQVASKYNVIQFGVALFSKQTDSSKFLARAYNFYVFPDAGPVNMEASSVHFNSKNGMDWNAWIREGIPYLTREAEAKLRLQLFPADAPNALSRKIELSNAADIETTSNAVASLKEWLADETRRDQKEFEIITTNAYLRRFMHETLRESFPDLIVESRPTKTRGLSTMVALRLAEAEKAERDSRIRAEKEAEFGMKVGVRRVFTSLAKSKKPIIGHACLYDLMFAYSHFEGSLPESFADFKKVVGELFPTVYDTQLLARSDFFKLKPNAGGEPQPRFRSFALGEVYKVLQAEAEAVRTAGEEAVEVSLAEGHEKYSTETAYHEAGFDAYITGCVFAQMAKHILATPNEKTLSGRLVMFRNFFNVNLHGEDELITDGAYLHTKGLTGRNATEFTDALKSILNGVKEKRASKDVDMVGEEKTCAASDPSFQIRWIDDDSAFAIFPQHSADLVASVCQEMKAVGGPVDGLTFMAGEEWFHAEAQKTDLAEPLRKRARGLKIVRAWESYTSAPFARFCEGMLHINECRGQMAAKPELFPELSSKSTDEEVAKALYMRGAPGVPRVCEDDEPPGHYVAYEQAMKEEAQSEESGIKDAVEEDYIRLEEEARRKREQEKKKAEEEAREREKAREREAEEARKKAEEAARHERQKAHKKAQGSLPQQSRAEHAPEKEPAGKASHTKTSTSKTPTENTGYDDNDGDSYSSDTFGDGAGVAEDGDDGDYSADDGSGTGPWDNGPAQSPGSFQSTNRGMLDEARGCFKPGKSFSVLDSESHWPVSARDSGGCKVHCGSNEGAAFFVFHVSSGLCHCPPATARAVQVGSDFIGGKLDCESSVMTRDDISVPPLERGHHVSVALVVCATFTLLALALVTFAKRGWATRTHLTEDVLLGEYGGCNRSDIFEEFHEVRTAPFAHHSYSCDARTTMMVESV</sequence>
<dbReference type="InterPro" id="IPR012337">
    <property type="entry name" value="RNaseH-like_sf"/>
</dbReference>
<dbReference type="OrthoDB" id="414075at2759"/>
<dbReference type="EMBL" id="CAJNIZ010042960">
    <property type="protein sequence ID" value="CAE7644531.1"/>
    <property type="molecule type" value="Genomic_DNA"/>
</dbReference>
<feature type="compositionally biased region" description="Basic and acidic residues" evidence="2">
    <location>
        <begin position="714"/>
        <end position="724"/>
    </location>
</feature>
<keyword evidence="5" id="KW-1185">Reference proteome</keyword>
<keyword evidence="3" id="KW-0812">Transmembrane</keyword>
<comment type="similarity">
    <text evidence="1">Belongs to the CAF1 family.</text>
</comment>
<name>A0A812VKN7_SYMPI</name>
<dbReference type="InterPro" id="IPR036397">
    <property type="entry name" value="RNaseH_sf"/>
</dbReference>
<dbReference type="GO" id="GO:0003723">
    <property type="term" value="F:RNA binding"/>
    <property type="evidence" value="ECO:0007669"/>
    <property type="project" value="TreeGrafter"/>
</dbReference>
<reference evidence="4" key="1">
    <citation type="submission" date="2021-02" db="EMBL/GenBank/DDBJ databases">
        <authorList>
            <person name="Dougan E. K."/>
            <person name="Rhodes N."/>
            <person name="Thang M."/>
            <person name="Chan C."/>
        </authorList>
    </citation>
    <scope>NUCLEOTIDE SEQUENCE</scope>
</reference>
<dbReference type="InterPro" id="IPR051181">
    <property type="entry name" value="CAF1_poly(A)_ribonucleases"/>
</dbReference>
<dbReference type="AlphaFoldDB" id="A0A812VKN7"/>
<feature type="compositionally biased region" description="Basic and acidic residues" evidence="2">
    <location>
        <begin position="657"/>
        <end position="696"/>
    </location>
</feature>
<feature type="region of interest" description="Disordered" evidence="2">
    <location>
        <begin position="657"/>
        <end position="799"/>
    </location>
</feature>
<feature type="compositionally biased region" description="Low complexity" evidence="2">
    <location>
        <begin position="750"/>
        <end position="764"/>
    </location>
</feature>
<comment type="caution">
    <text evidence="4">The sequence shown here is derived from an EMBL/GenBank/DDBJ whole genome shotgun (WGS) entry which is preliminary data.</text>
</comment>
<dbReference type="SUPFAM" id="SSF53098">
    <property type="entry name" value="Ribonuclease H-like"/>
    <property type="match status" value="1"/>
</dbReference>
<organism evidence="4 5">
    <name type="scientific">Symbiodinium pilosum</name>
    <name type="common">Dinoflagellate</name>
    <dbReference type="NCBI Taxonomy" id="2952"/>
    <lineage>
        <taxon>Eukaryota</taxon>
        <taxon>Sar</taxon>
        <taxon>Alveolata</taxon>
        <taxon>Dinophyceae</taxon>
        <taxon>Suessiales</taxon>
        <taxon>Symbiodiniaceae</taxon>
        <taxon>Symbiodinium</taxon>
    </lineage>
</organism>
<evidence type="ECO:0000256" key="3">
    <source>
        <dbReference type="SAM" id="Phobius"/>
    </source>
</evidence>
<keyword evidence="3" id="KW-0472">Membrane</keyword>
<gene>
    <name evidence="4" type="primary">parn</name>
    <name evidence="4" type="ORF">SPIL2461_LOCUS17111</name>
</gene>
<feature type="compositionally biased region" description="Acidic residues" evidence="2">
    <location>
        <begin position="765"/>
        <end position="774"/>
    </location>
</feature>
<dbReference type="PANTHER" id="PTHR15092:SF22">
    <property type="entry name" value="POLY(A)-SPECIFIC RIBONUCLEASE PNLDC1"/>
    <property type="match status" value="1"/>
</dbReference>
<feature type="compositionally biased region" description="Low complexity" evidence="2">
    <location>
        <begin position="726"/>
        <end position="742"/>
    </location>
</feature>
<evidence type="ECO:0000313" key="5">
    <source>
        <dbReference type="Proteomes" id="UP000649617"/>
    </source>
</evidence>
<dbReference type="PANTHER" id="PTHR15092">
    <property type="entry name" value="POLY A -SPECIFIC RIBONUCLEASE/TARGET OF EGR1, MEMBER 1"/>
    <property type="match status" value="1"/>
</dbReference>
<dbReference type="Gene3D" id="3.30.420.10">
    <property type="entry name" value="Ribonuclease H-like superfamily/Ribonuclease H"/>
    <property type="match status" value="2"/>
</dbReference>
<keyword evidence="3" id="KW-1133">Transmembrane helix</keyword>
<proteinExistence type="inferred from homology"/>
<feature type="transmembrane region" description="Helical" evidence="3">
    <location>
        <begin position="900"/>
        <end position="921"/>
    </location>
</feature>
<evidence type="ECO:0000256" key="2">
    <source>
        <dbReference type="SAM" id="MobiDB-lite"/>
    </source>
</evidence>
<evidence type="ECO:0000313" key="4">
    <source>
        <dbReference type="EMBL" id="CAE7644531.1"/>
    </source>
</evidence>
<dbReference type="Pfam" id="PF04857">
    <property type="entry name" value="CAF1"/>
    <property type="match status" value="1"/>
</dbReference>